<evidence type="ECO:0000313" key="2">
    <source>
        <dbReference type="EMBL" id="MCP2363574.1"/>
    </source>
</evidence>
<dbReference type="AlphaFoldDB" id="A0A9X2GTT7"/>
<dbReference type="InterPro" id="IPR002925">
    <property type="entry name" value="Dienelactn_hydro"/>
</dbReference>
<dbReference type="GO" id="GO:0008806">
    <property type="term" value="F:carboxymethylenebutenolidase activity"/>
    <property type="evidence" value="ECO:0007669"/>
    <property type="project" value="UniProtKB-EC"/>
</dbReference>
<dbReference type="InterPro" id="IPR029058">
    <property type="entry name" value="AB_hydrolase_fold"/>
</dbReference>
<gene>
    <name evidence="2" type="ORF">HD597_010594</name>
</gene>
<dbReference type="RefSeq" id="WP_253755246.1">
    <property type="nucleotide sequence ID" value="NZ_BAABKA010000006.1"/>
</dbReference>
<dbReference type="InterPro" id="IPR051049">
    <property type="entry name" value="Dienelactone_hydrolase-like"/>
</dbReference>
<dbReference type="SUPFAM" id="SSF53474">
    <property type="entry name" value="alpha/beta-Hydrolases"/>
    <property type="match status" value="1"/>
</dbReference>
<comment type="caution">
    <text evidence="2">The sequence shown here is derived from an EMBL/GenBank/DDBJ whole genome shotgun (WGS) entry which is preliminary data.</text>
</comment>
<dbReference type="EC" id="3.1.1.45" evidence="2"/>
<keyword evidence="3" id="KW-1185">Reference proteome</keyword>
<accession>A0A9X2GTT7</accession>
<dbReference type="Pfam" id="PF01738">
    <property type="entry name" value="DLH"/>
    <property type="match status" value="1"/>
</dbReference>
<evidence type="ECO:0000259" key="1">
    <source>
        <dbReference type="Pfam" id="PF01738"/>
    </source>
</evidence>
<feature type="domain" description="Dienelactone hydrolase" evidence="1">
    <location>
        <begin position="16"/>
        <end position="234"/>
    </location>
</feature>
<proteinExistence type="predicted"/>
<reference evidence="2" key="1">
    <citation type="submission" date="2022-06" db="EMBL/GenBank/DDBJ databases">
        <title>Sequencing the genomes of 1000 actinobacteria strains.</title>
        <authorList>
            <person name="Klenk H.-P."/>
        </authorList>
    </citation>
    <scope>NUCLEOTIDE SEQUENCE</scope>
    <source>
        <strain evidence="2">DSM 46694</strain>
    </source>
</reference>
<dbReference type="EMBL" id="JAMZEB010000002">
    <property type="protein sequence ID" value="MCP2363574.1"/>
    <property type="molecule type" value="Genomic_DNA"/>
</dbReference>
<organism evidence="2 3">
    <name type="scientific">Nonomuraea thailandensis</name>
    <dbReference type="NCBI Taxonomy" id="1188745"/>
    <lineage>
        <taxon>Bacteria</taxon>
        <taxon>Bacillati</taxon>
        <taxon>Actinomycetota</taxon>
        <taxon>Actinomycetes</taxon>
        <taxon>Streptosporangiales</taxon>
        <taxon>Streptosporangiaceae</taxon>
        <taxon>Nonomuraea</taxon>
    </lineage>
</organism>
<evidence type="ECO:0000313" key="3">
    <source>
        <dbReference type="Proteomes" id="UP001139648"/>
    </source>
</evidence>
<name>A0A9X2GTT7_9ACTN</name>
<protein>
    <submittedName>
        <fullName evidence="2">Carboxymethylenebutenolidase</fullName>
        <ecNumber evidence="2">3.1.1.45</ecNumber>
    </submittedName>
</protein>
<dbReference type="Gene3D" id="3.40.50.1820">
    <property type="entry name" value="alpha/beta hydrolase"/>
    <property type="match status" value="1"/>
</dbReference>
<dbReference type="PANTHER" id="PTHR46623">
    <property type="entry name" value="CARBOXYMETHYLENEBUTENOLIDASE-RELATED"/>
    <property type="match status" value="1"/>
</dbReference>
<keyword evidence="2" id="KW-0378">Hydrolase</keyword>
<dbReference type="Proteomes" id="UP001139648">
    <property type="component" value="Unassembled WGS sequence"/>
</dbReference>
<sequence>MQTRTDHIAAHDGTFDVHVWLPDSGSGPGILLVQEIYGVGPYIEKVAVDLASRGYVVAAPDLFWRLQPHWLGEHTPEGTQAAIELSQGFDLAHGVSDCALTVAHLSAMPEVSGSGGGRVGALGFCLGGSVDYMLATQVELGAVLSFYGSAVPDATGLMERIQSPLLLVFGGSDPYIPRERVAAVEKAAEGRPNVVVHVEEEAGHAFHNSVSPMFHQPEPAARAWEVAIAFLDEHLPVR</sequence>
<dbReference type="PANTHER" id="PTHR46623:SF6">
    <property type="entry name" value="ALPHA_BETA-HYDROLASES SUPERFAMILY PROTEIN"/>
    <property type="match status" value="1"/>
</dbReference>